<organism evidence="1 2">
    <name type="scientific">Galbibacter marinus</name>
    <dbReference type="NCBI Taxonomy" id="555500"/>
    <lineage>
        <taxon>Bacteria</taxon>
        <taxon>Pseudomonadati</taxon>
        <taxon>Bacteroidota</taxon>
        <taxon>Flavobacteriia</taxon>
        <taxon>Flavobacteriales</taxon>
        <taxon>Flavobacteriaceae</taxon>
        <taxon>Galbibacter</taxon>
    </lineage>
</organism>
<dbReference type="PANTHER" id="PTHR40045:SF1">
    <property type="entry name" value="YQCI_YCGG FAMILY PROTEIN"/>
    <property type="match status" value="1"/>
</dbReference>
<evidence type="ECO:0008006" key="3">
    <source>
        <dbReference type="Google" id="ProtNLM"/>
    </source>
</evidence>
<dbReference type="STRING" id="555500.I215_02828"/>
<evidence type="ECO:0000313" key="1">
    <source>
        <dbReference type="EMBL" id="EKF56422.1"/>
    </source>
</evidence>
<dbReference type="RefSeq" id="WP_008990441.1">
    <property type="nucleotide sequence ID" value="NZ_AMSG01000002.1"/>
</dbReference>
<reference evidence="1 2" key="1">
    <citation type="journal article" date="2012" name="J. Bacteriol.">
        <title>Genome Sequence of Galbibacter marinum Type Strain ck-I2-15.</title>
        <authorList>
            <person name="Lai Q."/>
            <person name="Li C."/>
            <person name="Shao Z."/>
        </authorList>
    </citation>
    <scope>NUCLEOTIDE SEQUENCE [LARGE SCALE GENOMIC DNA]</scope>
    <source>
        <strain evidence="2">ck-I2-15</strain>
    </source>
</reference>
<dbReference type="InterPro" id="IPR014988">
    <property type="entry name" value="Uncharacterised_YqcI/YcgG"/>
</dbReference>
<dbReference type="Pfam" id="PF08892">
    <property type="entry name" value="YqcI_YcgG"/>
    <property type="match status" value="1"/>
</dbReference>
<accession>K2QNG8</accession>
<gene>
    <name evidence="1" type="ORF">I215_02828</name>
</gene>
<keyword evidence="2" id="KW-1185">Reference proteome</keyword>
<name>K2QNG8_9FLAO</name>
<dbReference type="OrthoDB" id="283514at2"/>
<dbReference type="Proteomes" id="UP000007364">
    <property type="component" value="Unassembled WGS sequence"/>
</dbReference>
<dbReference type="PANTHER" id="PTHR40045">
    <property type="entry name" value="YCGG FAMILY PROTEIN"/>
    <property type="match status" value="1"/>
</dbReference>
<proteinExistence type="predicted"/>
<dbReference type="eggNOG" id="COG3403">
    <property type="taxonomic scope" value="Bacteria"/>
</dbReference>
<dbReference type="AlphaFoldDB" id="K2QNG8"/>
<protein>
    <recommendedName>
        <fullName evidence="3">YqcI/YcgG family protein</fullName>
    </recommendedName>
</protein>
<dbReference type="NCBIfam" id="NF041366">
    <property type="entry name" value="GntA_guanitoxin"/>
    <property type="match status" value="1"/>
</dbReference>
<comment type="caution">
    <text evidence="1">The sequence shown here is derived from an EMBL/GenBank/DDBJ whole genome shotgun (WGS) entry which is preliminary data.</text>
</comment>
<dbReference type="EMBL" id="AMSG01000002">
    <property type="protein sequence ID" value="EKF56422.1"/>
    <property type="molecule type" value="Genomic_DNA"/>
</dbReference>
<sequence>MNSINLPRNKVTRAIKEFIVDGDHPCLMAQSVVDENTVDTIVLESSSFKEIKKLYTFIENGVLTKDSDSNVFTSLIAVFPDLEIKDVEEFELFLWDVLYKLNAMDAYDWDPSVSEKLHDNNYSFSIAGSAFYIVGMFPKSPRKARRMPYVSLVFNWHSQFEKLRKMGVFDHVKKRIRQRDKNLQGSINPMLKDFGTQTEAMQYSGKIVDKNWKCPYFEKPVE</sequence>
<evidence type="ECO:0000313" key="2">
    <source>
        <dbReference type="Proteomes" id="UP000007364"/>
    </source>
</evidence>